<name>A0ABR1AWB2_POLSC</name>
<protein>
    <submittedName>
        <fullName evidence="2">Uncharacterized protein</fullName>
    </submittedName>
</protein>
<organism evidence="2 3">
    <name type="scientific">Polyplax serrata</name>
    <name type="common">Common mouse louse</name>
    <dbReference type="NCBI Taxonomy" id="468196"/>
    <lineage>
        <taxon>Eukaryota</taxon>
        <taxon>Metazoa</taxon>
        <taxon>Ecdysozoa</taxon>
        <taxon>Arthropoda</taxon>
        <taxon>Hexapoda</taxon>
        <taxon>Insecta</taxon>
        <taxon>Pterygota</taxon>
        <taxon>Neoptera</taxon>
        <taxon>Paraneoptera</taxon>
        <taxon>Psocodea</taxon>
        <taxon>Troctomorpha</taxon>
        <taxon>Phthiraptera</taxon>
        <taxon>Anoplura</taxon>
        <taxon>Polyplacidae</taxon>
        <taxon>Polyplax</taxon>
    </lineage>
</organism>
<evidence type="ECO:0000313" key="2">
    <source>
        <dbReference type="EMBL" id="KAK6630148.1"/>
    </source>
</evidence>
<sequence length="149" mass="17218">MADRKAGNRVNLKDRTCKTKSKQRDIHPWDLSGTTLHSFTSGPPREEVLKNSVKKKNLFEENPTTRNLRVTDRGCVKTLNFISFPCSTEFAFVHRFMETSPSPQEKPEEGEQKVKEQKPHQHRAEHIGWIWPLPNIQGDMPAAIEREKV</sequence>
<gene>
    <name evidence="2" type="ORF">RUM44_005699</name>
</gene>
<dbReference type="EMBL" id="JAWJWF010000009">
    <property type="protein sequence ID" value="KAK6630148.1"/>
    <property type="molecule type" value="Genomic_DNA"/>
</dbReference>
<comment type="caution">
    <text evidence="2">The sequence shown here is derived from an EMBL/GenBank/DDBJ whole genome shotgun (WGS) entry which is preliminary data.</text>
</comment>
<evidence type="ECO:0000313" key="3">
    <source>
        <dbReference type="Proteomes" id="UP001359485"/>
    </source>
</evidence>
<evidence type="ECO:0000256" key="1">
    <source>
        <dbReference type="SAM" id="MobiDB-lite"/>
    </source>
</evidence>
<feature type="region of interest" description="Disordered" evidence="1">
    <location>
        <begin position="97"/>
        <end position="130"/>
    </location>
</feature>
<proteinExistence type="predicted"/>
<keyword evidence="3" id="KW-1185">Reference proteome</keyword>
<reference evidence="2 3" key="1">
    <citation type="submission" date="2023-09" db="EMBL/GenBank/DDBJ databases">
        <title>Genomes of two closely related lineages of the louse Polyplax serrata with different host specificities.</title>
        <authorList>
            <person name="Martinu J."/>
            <person name="Tarabai H."/>
            <person name="Stefka J."/>
            <person name="Hypsa V."/>
        </authorList>
    </citation>
    <scope>NUCLEOTIDE SEQUENCE [LARGE SCALE GENOMIC DNA]</scope>
    <source>
        <strain evidence="2">98ZLc_SE</strain>
    </source>
</reference>
<dbReference type="Proteomes" id="UP001359485">
    <property type="component" value="Unassembled WGS sequence"/>
</dbReference>
<accession>A0ABR1AWB2</accession>
<feature type="compositionally biased region" description="Basic and acidic residues" evidence="1">
    <location>
        <begin position="105"/>
        <end position="126"/>
    </location>
</feature>